<evidence type="ECO:0000256" key="3">
    <source>
        <dbReference type="ARBA" id="ARBA00012438"/>
    </source>
</evidence>
<evidence type="ECO:0000256" key="18">
    <source>
        <dbReference type="SAM" id="SignalP"/>
    </source>
</evidence>
<dbReference type="CDD" id="cd00088">
    <property type="entry name" value="HPT"/>
    <property type="match status" value="1"/>
</dbReference>
<dbReference type="InterPro" id="IPR003661">
    <property type="entry name" value="HisK_dim/P_dom"/>
</dbReference>
<evidence type="ECO:0000313" key="22">
    <source>
        <dbReference type="EMBL" id="AJQ51268.1"/>
    </source>
</evidence>
<reference evidence="22 23" key="1">
    <citation type="submission" date="2015-02" db="EMBL/GenBank/DDBJ databases">
        <title>Complete Genome Sequencing of Pseudomonas putida S13.1.2.</title>
        <authorList>
            <person name="Chong T.M."/>
            <person name="Chan K.G."/>
            <person name="Dessaux Y."/>
        </authorList>
    </citation>
    <scope>NUCLEOTIDE SEQUENCE [LARGE SCALE GENOMIC DNA]</scope>
    <source>
        <strain evidence="22 23">S13.1.2</strain>
    </source>
</reference>
<name>A0AAU8SLY4_PSEPU</name>
<dbReference type="RefSeq" id="WP_019473192.1">
    <property type="nucleotide sequence ID" value="NZ_CP010979.1"/>
</dbReference>
<dbReference type="InterPro" id="IPR036641">
    <property type="entry name" value="HPT_dom_sf"/>
</dbReference>
<dbReference type="Pfam" id="PF08448">
    <property type="entry name" value="PAS_4"/>
    <property type="match status" value="1"/>
</dbReference>
<dbReference type="GO" id="GO:0000155">
    <property type="term" value="F:phosphorelay sensor kinase activity"/>
    <property type="evidence" value="ECO:0007669"/>
    <property type="project" value="InterPro"/>
</dbReference>
<keyword evidence="14" id="KW-0902">Two-component regulatory system</keyword>
<evidence type="ECO:0000256" key="12">
    <source>
        <dbReference type="ARBA" id="ARBA00022840"/>
    </source>
</evidence>
<dbReference type="Gene3D" id="1.10.287.130">
    <property type="match status" value="1"/>
</dbReference>
<keyword evidence="6 17" id="KW-0597">Phosphoprotein</keyword>
<dbReference type="InterPro" id="IPR049871">
    <property type="entry name" value="BvgS-like_periplasmic2"/>
</dbReference>
<dbReference type="GO" id="GO:0005886">
    <property type="term" value="C:plasma membrane"/>
    <property type="evidence" value="ECO:0007669"/>
    <property type="project" value="UniProtKB-SubCell"/>
</dbReference>
<dbReference type="Pfam" id="PF00497">
    <property type="entry name" value="SBP_bac_3"/>
    <property type="match status" value="2"/>
</dbReference>
<dbReference type="InterPro" id="IPR011006">
    <property type="entry name" value="CheY-like_superfamily"/>
</dbReference>
<dbReference type="InterPro" id="IPR049870">
    <property type="entry name" value="BvgS-like_periplasmic1"/>
</dbReference>
<dbReference type="CDD" id="cd16922">
    <property type="entry name" value="HATPase_EvgS-ArcB-TorS-like"/>
    <property type="match status" value="1"/>
</dbReference>
<dbReference type="SMART" id="SM00091">
    <property type="entry name" value="PAS"/>
    <property type="match status" value="1"/>
</dbReference>
<feature type="modified residue" description="4-aspartylphosphate" evidence="17">
    <location>
        <position position="1010"/>
    </location>
</feature>
<evidence type="ECO:0000256" key="5">
    <source>
        <dbReference type="ARBA" id="ARBA00022519"/>
    </source>
</evidence>
<dbReference type="SUPFAM" id="SSF52172">
    <property type="entry name" value="CheY-like"/>
    <property type="match status" value="1"/>
</dbReference>
<evidence type="ECO:0000256" key="16">
    <source>
        <dbReference type="PROSITE-ProRule" id="PRU00110"/>
    </source>
</evidence>
<feature type="domain" description="Response regulatory" evidence="20">
    <location>
        <begin position="961"/>
        <end position="1080"/>
    </location>
</feature>
<dbReference type="Proteomes" id="UP000033260">
    <property type="component" value="Chromosome"/>
</dbReference>
<dbReference type="SMART" id="SM00388">
    <property type="entry name" value="HisKA"/>
    <property type="match status" value="1"/>
</dbReference>
<keyword evidence="11 22" id="KW-0418">Kinase</keyword>
<dbReference type="InterPro" id="IPR004358">
    <property type="entry name" value="Sig_transdc_His_kin-like_C"/>
</dbReference>
<dbReference type="Gene3D" id="3.40.50.2300">
    <property type="match status" value="1"/>
</dbReference>
<dbReference type="PROSITE" id="PS50109">
    <property type="entry name" value="HIS_KIN"/>
    <property type="match status" value="1"/>
</dbReference>
<evidence type="ECO:0000256" key="15">
    <source>
        <dbReference type="ARBA" id="ARBA00023136"/>
    </source>
</evidence>
<dbReference type="PROSITE" id="PS50894">
    <property type="entry name" value="HPT"/>
    <property type="match status" value="1"/>
</dbReference>
<dbReference type="GO" id="GO:0005524">
    <property type="term" value="F:ATP binding"/>
    <property type="evidence" value="ECO:0007669"/>
    <property type="project" value="UniProtKB-KW"/>
</dbReference>
<dbReference type="SUPFAM" id="SSF53850">
    <property type="entry name" value="Periplasmic binding protein-like II"/>
    <property type="match status" value="2"/>
</dbReference>
<keyword evidence="5" id="KW-0997">Cell inner membrane</keyword>
<evidence type="ECO:0000256" key="8">
    <source>
        <dbReference type="ARBA" id="ARBA00022692"/>
    </source>
</evidence>
<dbReference type="PRINTS" id="PR00344">
    <property type="entry name" value="BCTRLSENSOR"/>
</dbReference>
<evidence type="ECO:0000256" key="9">
    <source>
        <dbReference type="ARBA" id="ARBA00022729"/>
    </source>
</evidence>
<dbReference type="Gene3D" id="1.20.120.160">
    <property type="entry name" value="HPT domain"/>
    <property type="match status" value="1"/>
</dbReference>
<evidence type="ECO:0000256" key="10">
    <source>
        <dbReference type="ARBA" id="ARBA00022741"/>
    </source>
</evidence>
<keyword evidence="4" id="KW-1003">Cell membrane</keyword>
<dbReference type="PANTHER" id="PTHR43047">
    <property type="entry name" value="TWO-COMPONENT HISTIDINE PROTEIN KINASE"/>
    <property type="match status" value="1"/>
</dbReference>
<feature type="domain" description="Histidine kinase" evidence="19">
    <location>
        <begin position="716"/>
        <end position="939"/>
    </location>
</feature>
<dbReference type="EMBL" id="CP010979">
    <property type="protein sequence ID" value="AJQ51268.1"/>
    <property type="molecule type" value="Genomic_DNA"/>
</dbReference>
<keyword evidence="7" id="KW-0808">Transferase</keyword>
<evidence type="ECO:0000256" key="17">
    <source>
        <dbReference type="PROSITE-ProRule" id="PRU00169"/>
    </source>
</evidence>
<dbReference type="Gene3D" id="3.30.565.10">
    <property type="entry name" value="Histidine kinase-like ATPase, C-terminal domain"/>
    <property type="match status" value="1"/>
</dbReference>
<evidence type="ECO:0000256" key="7">
    <source>
        <dbReference type="ARBA" id="ARBA00022679"/>
    </source>
</evidence>
<dbReference type="InterPro" id="IPR003594">
    <property type="entry name" value="HATPase_dom"/>
</dbReference>
<feature type="modified residue" description="Phosphohistidine" evidence="16">
    <location>
        <position position="1143"/>
    </location>
</feature>
<evidence type="ECO:0000256" key="1">
    <source>
        <dbReference type="ARBA" id="ARBA00000085"/>
    </source>
</evidence>
<dbReference type="SUPFAM" id="SSF55785">
    <property type="entry name" value="PYP-like sensor domain (PAS domain)"/>
    <property type="match status" value="1"/>
</dbReference>
<evidence type="ECO:0000259" key="19">
    <source>
        <dbReference type="PROSITE" id="PS50109"/>
    </source>
</evidence>
<feature type="domain" description="HPt" evidence="21">
    <location>
        <begin position="1104"/>
        <end position="1199"/>
    </location>
</feature>
<dbReference type="InterPro" id="IPR035965">
    <property type="entry name" value="PAS-like_dom_sf"/>
</dbReference>
<keyword evidence="12" id="KW-0067">ATP-binding</keyword>
<feature type="signal peptide" evidence="18">
    <location>
        <begin position="1"/>
        <end position="21"/>
    </location>
</feature>
<dbReference type="SUPFAM" id="SSF55874">
    <property type="entry name" value="ATPase domain of HSP90 chaperone/DNA topoisomerase II/histidine kinase"/>
    <property type="match status" value="1"/>
</dbReference>
<dbReference type="SMART" id="SM00448">
    <property type="entry name" value="REC"/>
    <property type="match status" value="1"/>
</dbReference>
<evidence type="ECO:0000259" key="20">
    <source>
        <dbReference type="PROSITE" id="PS50110"/>
    </source>
</evidence>
<dbReference type="CDD" id="cd17546">
    <property type="entry name" value="REC_hyHK_CKI1_RcsC-like"/>
    <property type="match status" value="1"/>
</dbReference>
<dbReference type="SMART" id="SM00062">
    <property type="entry name" value="PBPb"/>
    <property type="match status" value="2"/>
</dbReference>
<evidence type="ECO:0000259" key="21">
    <source>
        <dbReference type="PROSITE" id="PS50894"/>
    </source>
</evidence>
<dbReference type="SUPFAM" id="SSF47384">
    <property type="entry name" value="Homodimeric domain of signal transducing histidine kinase"/>
    <property type="match status" value="1"/>
</dbReference>
<evidence type="ECO:0000256" key="4">
    <source>
        <dbReference type="ARBA" id="ARBA00022475"/>
    </source>
</evidence>
<dbReference type="InterPro" id="IPR013656">
    <property type="entry name" value="PAS_4"/>
</dbReference>
<dbReference type="Pfam" id="PF00512">
    <property type="entry name" value="HisKA"/>
    <property type="match status" value="1"/>
</dbReference>
<organism evidence="22 23">
    <name type="scientific">Pseudomonas putida S13.1.2</name>
    <dbReference type="NCBI Taxonomy" id="1384061"/>
    <lineage>
        <taxon>Bacteria</taxon>
        <taxon>Pseudomonadati</taxon>
        <taxon>Pseudomonadota</taxon>
        <taxon>Gammaproteobacteria</taxon>
        <taxon>Pseudomonadales</taxon>
        <taxon>Pseudomonadaceae</taxon>
        <taxon>Pseudomonas</taxon>
    </lineage>
</organism>
<dbReference type="InterPro" id="IPR008207">
    <property type="entry name" value="Sig_transdc_His_kin_Hpt_dom"/>
</dbReference>
<dbReference type="SUPFAM" id="SSF47226">
    <property type="entry name" value="Histidine-containing phosphotransfer domain, HPT domain"/>
    <property type="match status" value="1"/>
</dbReference>
<comment type="catalytic activity">
    <reaction evidence="1">
        <text>ATP + protein L-histidine = ADP + protein N-phospho-L-histidine.</text>
        <dbReference type="EC" id="2.7.13.3"/>
    </reaction>
</comment>
<proteinExistence type="predicted"/>
<dbReference type="InterPro" id="IPR005467">
    <property type="entry name" value="His_kinase_dom"/>
</dbReference>
<dbReference type="AlphaFoldDB" id="A0AAU8SLY4"/>
<dbReference type="InterPro" id="IPR000014">
    <property type="entry name" value="PAS"/>
</dbReference>
<dbReference type="InterPro" id="IPR036097">
    <property type="entry name" value="HisK_dim/P_sf"/>
</dbReference>
<keyword evidence="8" id="KW-0812">Transmembrane</keyword>
<evidence type="ECO:0000256" key="11">
    <source>
        <dbReference type="ARBA" id="ARBA00022777"/>
    </source>
</evidence>
<dbReference type="Pfam" id="PF01627">
    <property type="entry name" value="Hpt"/>
    <property type="match status" value="1"/>
</dbReference>
<dbReference type="CDD" id="cd13705">
    <property type="entry name" value="PBP2_BvgS_D1"/>
    <property type="match status" value="1"/>
</dbReference>
<keyword evidence="9 18" id="KW-0732">Signal</keyword>
<accession>A0AAU8SLY4</accession>
<dbReference type="EC" id="2.7.13.3" evidence="3"/>
<dbReference type="FunFam" id="3.30.565.10:FF:000010">
    <property type="entry name" value="Sensor histidine kinase RcsC"/>
    <property type="match status" value="1"/>
</dbReference>
<keyword evidence="13" id="KW-1133">Transmembrane helix</keyword>
<dbReference type="Pfam" id="PF02518">
    <property type="entry name" value="HATPase_c"/>
    <property type="match status" value="1"/>
</dbReference>
<dbReference type="CDD" id="cd13707">
    <property type="entry name" value="PBP2_BvgS_D2"/>
    <property type="match status" value="1"/>
</dbReference>
<dbReference type="Gene3D" id="3.30.450.20">
    <property type="entry name" value="PAS domain"/>
    <property type="match status" value="1"/>
</dbReference>
<dbReference type="InterPro" id="IPR001789">
    <property type="entry name" value="Sig_transdc_resp-reg_receiver"/>
</dbReference>
<keyword evidence="10" id="KW-0547">Nucleotide-binding</keyword>
<protein>
    <recommendedName>
        <fullName evidence="3">histidine kinase</fullName>
        <ecNumber evidence="3">2.7.13.3</ecNumber>
    </recommendedName>
</protein>
<dbReference type="PROSITE" id="PS50110">
    <property type="entry name" value="RESPONSE_REGULATORY"/>
    <property type="match status" value="1"/>
</dbReference>
<evidence type="ECO:0000256" key="6">
    <source>
        <dbReference type="ARBA" id="ARBA00022553"/>
    </source>
</evidence>
<dbReference type="SMART" id="SM00387">
    <property type="entry name" value="HATPase_c"/>
    <property type="match status" value="1"/>
</dbReference>
<evidence type="ECO:0000313" key="23">
    <source>
        <dbReference type="Proteomes" id="UP000033260"/>
    </source>
</evidence>
<keyword evidence="15" id="KW-0472">Membrane</keyword>
<sequence length="1209" mass="132701">MPRPIARLLLALLLLSGVAQATYHEASSYTLLARSSAKPTQPMLTAEQRQWLEGRQELVLGTSAPDYPPFDITSGGRDYQGLTAEYASLIGAALQLPVRVLRFPSRQAAVEALRHGDIDLLGSANGYEAASDGLALSHPYAVDQPVLVTREDESRALDMDLAGLRLGMLYHYLPKQEVRSTYPMAEVLAFGSSSQALNAVAFGQADVYIGDTISTHYLLNRSHLPRLRMADFGQHEAVGFGFALRQQDTQLLALVNAALDSQTPGLRASIFKRWSAGSDLLLTDRKLQLTDAEEQWLQDHPVMRVTIDDTAAPLSYFDGSGHFRGITADLLEFISLRTGLRFEVQRASGIADMIARLKDGRADVIAALATGGVTEGLQVSRPYLESAFVLVGRKDDTALSTLEQLQGHRVAITRYSAMDAMLSRHYPNIGWVETESAFYAMALLNSGAVDAVITTLIDANHALASNPGLVIRTTVGSEPANFAMATSTPSQAMLSILDKALLSISPEELGVINNRWRGFGQHDDGNGKDYSQLALQVVLGMVALLLLALLWNARLRLQIRQRQRAERALNDQLAFMRALLNGTPHPMYVRDREGCLQSCNYSYLEAVQARSDDVIGKQLDGSLFADEEQTRQIQADYLKVMAAGSPLIMDRPLRIKGREMTIYHWILPYRDSLGEVQGIIGGWINISERRQLVMELRQAKQQADDANRAKSTFLATISHEIRTPMNAVIGMLELAVKRADQGRVDRSALELAHHSAKDLLGLIGDILDIARIESGHLSLAPEAVDLAALVESVGRIFEGQARQKGLALEVMIAPAARCRALLDPLRFKQVLSNLVSNAIKFTEHGQVRICVGLLDNGNTMPAVLELEVRDSGIGIHADDLQRLFNPFIQANPHSQGARAGTGLGLAICRSLCEMMGGSLTIKSLEDVGTQVRLKMPLQRIDAAPLPAPQFEHLEVPDRRLNVLVIDDHPANLQLMAQQLGYLGLQHASARDGREGLATWRAGDFDVLVLDCNMPHMNGYQLATAVRAEERHGKRLRCTILGYTANAQPEVRRQCLSAGMDDCLLKPISLGTLSQRLASIRPRRQQKPRRTLYHLDGLAAVVGHDPADRQRFLQALQQSLQADLASLMALHPEHDSDAIAEQAHKVLSAARMLEAPDLMQACEALEARGLPTHQLRLRRQALARHMCRVERALAKELATDACTQAGSQTC</sequence>
<dbReference type="InterPro" id="IPR001638">
    <property type="entry name" value="Solute-binding_3/MltF_N"/>
</dbReference>
<dbReference type="InterPro" id="IPR036890">
    <property type="entry name" value="HATPase_C_sf"/>
</dbReference>
<dbReference type="Pfam" id="PF00072">
    <property type="entry name" value="Response_reg"/>
    <property type="match status" value="1"/>
</dbReference>
<dbReference type="Gene3D" id="3.40.190.10">
    <property type="entry name" value="Periplasmic binding protein-like II"/>
    <property type="match status" value="4"/>
</dbReference>
<dbReference type="PANTHER" id="PTHR43047:SF72">
    <property type="entry name" value="OSMOSENSING HISTIDINE PROTEIN KINASE SLN1"/>
    <property type="match status" value="1"/>
</dbReference>
<comment type="subcellular location">
    <subcellularLocation>
        <location evidence="2">Cell inner membrane</location>
        <topology evidence="2">Multi-pass membrane protein</topology>
    </subcellularLocation>
</comment>
<evidence type="ECO:0000256" key="14">
    <source>
        <dbReference type="ARBA" id="ARBA00023012"/>
    </source>
</evidence>
<evidence type="ECO:0000256" key="2">
    <source>
        <dbReference type="ARBA" id="ARBA00004429"/>
    </source>
</evidence>
<dbReference type="CDD" id="cd00082">
    <property type="entry name" value="HisKA"/>
    <property type="match status" value="1"/>
</dbReference>
<gene>
    <name evidence="22" type="ORF">N805_14290</name>
</gene>
<dbReference type="GO" id="GO:0009927">
    <property type="term" value="F:histidine phosphotransfer kinase activity"/>
    <property type="evidence" value="ECO:0007669"/>
    <property type="project" value="TreeGrafter"/>
</dbReference>
<evidence type="ECO:0000256" key="13">
    <source>
        <dbReference type="ARBA" id="ARBA00022989"/>
    </source>
</evidence>
<feature type="chain" id="PRO_5043549389" description="histidine kinase" evidence="18">
    <location>
        <begin position="22"/>
        <end position="1209"/>
    </location>
</feature>